<evidence type="ECO:0000313" key="3">
    <source>
        <dbReference type="Proteomes" id="UP000321532"/>
    </source>
</evidence>
<dbReference type="InterPro" id="IPR004218">
    <property type="entry name" value="GSHS_ATP-bd"/>
</dbReference>
<reference evidence="2 3" key="1">
    <citation type="submission" date="2019-07" db="EMBL/GenBank/DDBJ databases">
        <title>Whole genome shotgun sequence of Adhaeribacter aerolatus NBRC 106133.</title>
        <authorList>
            <person name="Hosoyama A."/>
            <person name="Uohara A."/>
            <person name="Ohji S."/>
            <person name="Ichikawa N."/>
        </authorList>
    </citation>
    <scope>NUCLEOTIDE SEQUENCE [LARGE SCALE GENOMIC DNA]</scope>
    <source>
        <strain evidence="2 3">NBRC 106133</strain>
    </source>
</reference>
<protein>
    <recommendedName>
        <fullName evidence="1">Prokaryotic glutathione synthetase ATP-binding domain-containing protein</fullName>
    </recommendedName>
</protein>
<dbReference type="GO" id="GO:0004363">
    <property type="term" value="F:glutathione synthase activity"/>
    <property type="evidence" value="ECO:0007669"/>
    <property type="project" value="InterPro"/>
</dbReference>
<dbReference type="Proteomes" id="UP000321532">
    <property type="component" value="Unassembled WGS sequence"/>
</dbReference>
<gene>
    <name evidence="2" type="ORF">AAE02nite_45660</name>
</gene>
<dbReference type="RefSeq" id="WP_146903957.1">
    <property type="nucleotide sequence ID" value="NZ_BJYS01000046.1"/>
</dbReference>
<name>A0A512B4P4_9BACT</name>
<dbReference type="PANTHER" id="PTHR39217">
    <property type="match status" value="1"/>
</dbReference>
<feature type="domain" description="Prokaryotic glutathione synthetase ATP-binding" evidence="1">
    <location>
        <begin position="131"/>
        <end position="218"/>
    </location>
</feature>
<dbReference type="OrthoDB" id="3373978at2"/>
<organism evidence="2 3">
    <name type="scientific">Adhaeribacter aerolatus</name>
    <dbReference type="NCBI Taxonomy" id="670289"/>
    <lineage>
        <taxon>Bacteria</taxon>
        <taxon>Pseudomonadati</taxon>
        <taxon>Bacteroidota</taxon>
        <taxon>Cytophagia</taxon>
        <taxon>Cytophagales</taxon>
        <taxon>Hymenobacteraceae</taxon>
        <taxon>Adhaeribacter</taxon>
    </lineage>
</organism>
<evidence type="ECO:0000259" key="1">
    <source>
        <dbReference type="Pfam" id="PF02955"/>
    </source>
</evidence>
<dbReference type="AlphaFoldDB" id="A0A512B4P4"/>
<dbReference type="GO" id="GO:0005524">
    <property type="term" value="F:ATP binding"/>
    <property type="evidence" value="ECO:0007669"/>
    <property type="project" value="InterPro"/>
</dbReference>
<comment type="caution">
    <text evidence="2">The sequence shown here is derived from an EMBL/GenBank/DDBJ whole genome shotgun (WGS) entry which is preliminary data.</text>
</comment>
<evidence type="ECO:0000313" key="2">
    <source>
        <dbReference type="EMBL" id="GEO06902.1"/>
    </source>
</evidence>
<dbReference type="InterPro" id="IPR053191">
    <property type="entry name" value="DcsG_Biosynth_Enzyme"/>
</dbReference>
<dbReference type="Pfam" id="PF02955">
    <property type="entry name" value="GSH-S_ATP"/>
    <property type="match status" value="1"/>
</dbReference>
<proteinExistence type="predicted"/>
<keyword evidence="3" id="KW-1185">Reference proteome</keyword>
<dbReference type="SUPFAM" id="SSF56059">
    <property type="entry name" value="Glutathione synthetase ATP-binding domain-like"/>
    <property type="match status" value="1"/>
</dbReference>
<dbReference type="PANTHER" id="PTHR39217:SF1">
    <property type="entry name" value="GLUTATHIONE SYNTHETASE"/>
    <property type="match status" value="1"/>
</dbReference>
<dbReference type="EMBL" id="BJYS01000046">
    <property type="protein sequence ID" value="GEO06902.1"/>
    <property type="molecule type" value="Genomic_DNA"/>
</dbReference>
<accession>A0A512B4P4</accession>
<sequence length="289" mass="33557">MKLALVTYNDEGKYPGEGSREDTHLHHYLSQKELEVKYEIWTNPEVNWQQYDTIILKSPWDYFDKVNLFQNWLNELDHLGVRVLNPTSVVRWNLNKEYLLAVEEAGFTIVPTQLIEQAGKFTAASYFSTWNTKNIILKPAVSGGAKNTFSISQANNQLYETQINQLLQEEAFLVQPFMPEIQNKGEWSLIFFNGQFSHSVLKVPRSGDFRVQHYFGGAIIPTTPPVYVMHYAQQLLQQFAPGCLYARVDGVESNGEFRLMELELIEPMLYLNYSEQAYKNYYLALRQML</sequence>